<dbReference type="InterPro" id="IPR016152">
    <property type="entry name" value="PTrfase/Anion_transptr"/>
</dbReference>
<dbReference type="Gene3D" id="3.40.930.10">
    <property type="entry name" value="Mannitol-specific EII, Chain A"/>
    <property type="match status" value="1"/>
</dbReference>
<proteinExistence type="predicted"/>
<protein>
    <submittedName>
        <fullName evidence="4">Neur_chan_LBD domain-containing protein</fullName>
    </submittedName>
</protein>
<organism evidence="3 4">
    <name type="scientific">Heterorhabditis bacteriophora</name>
    <name type="common">Entomopathogenic nematode worm</name>
    <dbReference type="NCBI Taxonomy" id="37862"/>
    <lineage>
        <taxon>Eukaryota</taxon>
        <taxon>Metazoa</taxon>
        <taxon>Ecdysozoa</taxon>
        <taxon>Nematoda</taxon>
        <taxon>Chromadorea</taxon>
        <taxon>Rhabditida</taxon>
        <taxon>Rhabditina</taxon>
        <taxon>Rhabditomorpha</taxon>
        <taxon>Strongyloidea</taxon>
        <taxon>Heterorhabditidae</taxon>
        <taxon>Heterorhabditis</taxon>
    </lineage>
</organism>
<reference evidence="4" key="1">
    <citation type="submission" date="2016-11" db="UniProtKB">
        <authorList>
            <consortium name="WormBaseParasite"/>
        </authorList>
    </citation>
    <scope>IDENTIFICATION</scope>
</reference>
<dbReference type="AlphaFoldDB" id="A0A1I7X8I6"/>
<name>A0A1I7X8I6_HETBA</name>
<keyword evidence="2" id="KW-0812">Transmembrane</keyword>
<evidence type="ECO:0000313" key="3">
    <source>
        <dbReference type="Proteomes" id="UP000095283"/>
    </source>
</evidence>
<keyword evidence="2" id="KW-1133">Transmembrane helix</keyword>
<keyword evidence="2" id="KW-0472">Membrane</keyword>
<keyword evidence="3" id="KW-1185">Reference proteome</keyword>
<feature type="region of interest" description="Disordered" evidence="1">
    <location>
        <begin position="114"/>
        <end position="133"/>
    </location>
</feature>
<accession>A0A1I7X8I6</accession>
<feature type="compositionally biased region" description="Polar residues" evidence="1">
    <location>
        <begin position="122"/>
        <end position="131"/>
    </location>
</feature>
<dbReference type="WBParaSite" id="Hba_13956">
    <property type="protein sequence ID" value="Hba_13956"/>
    <property type="gene ID" value="Hba_13956"/>
</dbReference>
<dbReference type="Proteomes" id="UP000095283">
    <property type="component" value="Unplaced"/>
</dbReference>
<evidence type="ECO:0000256" key="2">
    <source>
        <dbReference type="SAM" id="Phobius"/>
    </source>
</evidence>
<sequence>MVNMKKAENTEREQSDDSFLTIANGKNIAFKIDYSRSAVLGLRESLEQISDVEVENEIDLLIELYDLDHKTTSEGRWVETARWIKYEEVILVLNKYFMIHVASRRLPRNATTSGPLGRLVHSHSTTPTFSKLHSPERTGILPNNLSMPHTHHHHHVLDEGRILYSGIPLDKKTFKAPISRVKARSTDLAVSKSGILPVSCNYEMSESAQILMHNIRELIADNVDMVLMTTWLTVCILSVVVLKLLIIFSGMGTSRGKYSNISAVCSYFACREIYWRDNGHDRNAFRSVYLWSYLWINSCPAIDDSISYRTGAYL</sequence>
<feature type="transmembrane region" description="Helical" evidence="2">
    <location>
        <begin position="225"/>
        <end position="248"/>
    </location>
</feature>
<evidence type="ECO:0000313" key="4">
    <source>
        <dbReference type="WBParaSite" id="Hba_13956"/>
    </source>
</evidence>
<evidence type="ECO:0000256" key="1">
    <source>
        <dbReference type="SAM" id="MobiDB-lite"/>
    </source>
</evidence>